<reference evidence="1 2" key="1">
    <citation type="journal article" date="2014" name="Int. J. Syst. Evol. Microbiol.">
        <title>Arthrobacter pityocampae sp. nov., isolated from Thaumetopoea pityocampa (Lep., Thaumetopoeidae).</title>
        <authorList>
            <person name="Ince I.A."/>
            <person name="Demirbag Z."/>
            <person name="Kati H."/>
        </authorList>
    </citation>
    <scope>NUCLEOTIDE SEQUENCE [LARGE SCALE GENOMIC DNA]</scope>
    <source>
        <strain evidence="1 2">Tp2</strain>
    </source>
</reference>
<dbReference type="OrthoDB" id="4950699at2"/>
<organism evidence="1 2">
    <name type="scientific">Arthrobacter pityocampae</name>
    <dbReference type="NCBI Taxonomy" id="547334"/>
    <lineage>
        <taxon>Bacteria</taxon>
        <taxon>Bacillati</taxon>
        <taxon>Actinomycetota</taxon>
        <taxon>Actinomycetes</taxon>
        <taxon>Micrococcales</taxon>
        <taxon>Micrococcaceae</taxon>
        <taxon>Arthrobacter</taxon>
    </lineage>
</organism>
<keyword evidence="2" id="KW-1185">Reference proteome</keyword>
<evidence type="ECO:0000313" key="2">
    <source>
        <dbReference type="Proteomes" id="UP000239297"/>
    </source>
</evidence>
<name>A0A2S5IZF0_9MICC</name>
<dbReference type="EMBL" id="PRKW01000002">
    <property type="protein sequence ID" value="PPB49948.1"/>
    <property type="molecule type" value="Genomic_DNA"/>
</dbReference>
<accession>A0A2S5IZF0</accession>
<protein>
    <submittedName>
        <fullName evidence="1">Uncharacterized protein</fullName>
    </submittedName>
</protein>
<gene>
    <name evidence="1" type="ORF">C4K88_04470</name>
</gene>
<evidence type="ECO:0000313" key="1">
    <source>
        <dbReference type="EMBL" id="PPB49948.1"/>
    </source>
</evidence>
<dbReference type="Proteomes" id="UP000239297">
    <property type="component" value="Unassembled WGS sequence"/>
</dbReference>
<proteinExistence type="predicted"/>
<sequence length="93" mass="10549">MTNISSIWTRIDPGVQQWVLENPGCVVLPRTLVNRVEATIGESLHADAHGEYWFSGEELIFLKARRRAQELGGYTAAGQGDRRFHDHAEMLDR</sequence>
<dbReference type="AlphaFoldDB" id="A0A2S5IZF0"/>
<dbReference type="RefSeq" id="WP_104120443.1">
    <property type="nucleotide sequence ID" value="NZ_PRKW01000002.1"/>
</dbReference>
<comment type="caution">
    <text evidence="1">The sequence shown here is derived from an EMBL/GenBank/DDBJ whole genome shotgun (WGS) entry which is preliminary data.</text>
</comment>